<dbReference type="EMBL" id="JAAAIP010000208">
    <property type="protein sequence ID" value="KAG0322546.1"/>
    <property type="molecule type" value="Genomic_DNA"/>
</dbReference>
<accession>A0A9P6RLR9</accession>
<dbReference type="AlphaFoldDB" id="A0A9P6RLR9"/>
<feature type="region of interest" description="Disordered" evidence="1">
    <location>
        <begin position="60"/>
        <end position="134"/>
    </location>
</feature>
<gene>
    <name evidence="2" type="ORF">BGZ99_003262</name>
</gene>
<dbReference type="Proteomes" id="UP000738325">
    <property type="component" value="Unassembled WGS sequence"/>
</dbReference>
<sequence length="165" mass="18422">MGRPGRLGIWSPTCEQFVGQTDSIRRLYCYQCKKYMHRDSMAGHNIVNIARNQVEKQERPLYLHPVDKDGKYPWLERGDKGGSSPKDGLSPSQQGGGGDSQKRKTKKDGDADREQGSKRAKGITPTVVTRQDSSITKDDMAIMAKLKQTTGKGKAVVDWHMQIDS</sequence>
<feature type="compositionally biased region" description="Basic and acidic residues" evidence="1">
    <location>
        <begin position="60"/>
        <end position="80"/>
    </location>
</feature>
<reference evidence="2" key="1">
    <citation type="journal article" date="2020" name="Fungal Divers.">
        <title>Resolving the Mortierellaceae phylogeny through synthesis of multi-gene phylogenetics and phylogenomics.</title>
        <authorList>
            <person name="Vandepol N."/>
            <person name="Liber J."/>
            <person name="Desiro A."/>
            <person name="Na H."/>
            <person name="Kennedy M."/>
            <person name="Barry K."/>
            <person name="Grigoriev I.V."/>
            <person name="Miller A.N."/>
            <person name="O'Donnell K."/>
            <person name="Stajich J.E."/>
            <person name="Bonito G."/>
        </authorList>
    </citation>
    <scope>NUCLEOTIDE SEQUENCE</scope>
    <source>
        <strain evidence="2">REB-010B</strain>
    </source>
</reference>
<feature type="compositionally biased region" description="Basic and acidic residues" evidence="1">
    <location>
        <begin position="107"/>
        <end position="117"/>
    </location>
</feature>
<comment type="caution">
    <text evidence="2">The sequence shown here is derived from an EMBL/GenBank/DDBJ whole genome shotgun (WGS) entry which is preliminary data.</text>
</comment>
<organism evidence="2 3">
    <name type="scientific">Dissophora globulifera</name>
    <dbReference type="NCBI Taxonomy" id="979702"/>
    <lineage>
        <taxon>Eukaryota</taxon>
        <taxon>Fungi</taxon>
        <taxon>Fungi incertae sedis</taxon>
        <taxon>Mucoromycota</taxon>
        <taxon>Mortierellomycotina</taxon>
        <taxon>Mortierellomycetes</taxon>
        <taxon>Mortierellales</taxon>
        <taxon>Mortierellaceae</taxon>
        <taxon>Dissophora</taxon>
    </lineage>
</organism>
<evidence type="ECO:0000256" key="1">
    <source>
        <dbReference type="SAM" id="MobiDB-lite"/>
    </source>
</evidence>
<protein>
    <submittedName>
        <fullName evidence="2">Uncharacterized protein</fullName>
    </submittedName>
</protein>
<proteinExistence type="predicted"/>
<evidence type="ECO:0000313" key="2">
    <source>
        <dbReference type="EMBL" id="KAG0322546.1"/>
    </source>
</evidence>
<dbReference type="OrthoDB" id="2434038at2759"/>
<keyword evidence="3" id="KW-1185">Reference proteome</keyword>
<evidence type="ECO:0000313" key="3">
    <source>
        <dbReference type="Proteomes" id="UP000738325"/>
    </source>
</evidence>
<name>A0A9P6RLR9_9FUNG</name>